<evidence type="ECO:0000313" key="3">
    <source>
        <dbReference type="Proteomes" id="UP000075714"/>
    </source>
</evidence>
<reference evidence="3" key="1">
    <citation type="journal article" date="2016" name="Nat. Commun.">
        <title>The Gonium pectorale genome demonstrates co-option of cell cycle regulation during the evolution of multicellularity.</title>
        <authorList>
            <person name="Hanschen E.R."/>
            <person name="Marriage T.N."/>
            <person name="Ferris P.J."/>
            <person name="Hamaji T."/>
            <person name="Toyoda A."/>
            <person name="Fujiyama A."/>
            <person name="Neme R."/>
            <person name="Noguchi H."/>
            <person name="Minakuchi Y."/>
            <person name="Suzuki M."/>
            <person name="Kawai-Toyooka H."/>
            <person name="Smith D.R."/>
            <person name="Sparks H."/>
            <person name="Anderson J."/>
            <person name="Bakaric R."/>
            <person name="Luria V."/>
            <person name="Karger A."/>
            <person name="Kirschner M.W."/>
            <person name="Durand P.M."/>
            <person name="Michod R.E."/>
            <person name="Nozaki H."/>
            <person name="Olson B.J."/>
        </authorList>
    </citation>
    <scope>NUCLEOTIDE SEQUENCE [LARGE SCALE GENOMIC DNA]</scope>
    <source>
        <strain evidence="3">NIES-2863</strain>
    </source>
</reference>
<proteinExistence type="predicted"/>
<protein>
    <submittedName>
        <fullName evidence="2">Uncharacterized protein</fullName>
    </submittedName>
</protein>
<sequence length="373" mass="37873">MSLSSAVSYLESVSAGVSVEPSQYAWGAPSLIQQQALYSQFLQLACSLPQLQYAHLSGLHAFFPPFAGVAPPCQSQAPSPAPCSPAPDANAQQVSKPSLRPDAAKVGSPGKKPSGGSKSKSNKCSVPSAPASSLPAPKVEADMQLEDICKLLGDDAFLEHLQDDVLSEGSNGSSVTNDGRAMSKNNSNGSLCASGSLQNNENGLFPSNFATAFDLDMDEAPAPAAACDGSTWAPSVSQPPVKASSGDLNNMVSSSPVRSTRSSRVAAREAAASTKEGHAPAAPGTKITLKVKGGVQKTSGAKAGKLAPQVAAATTAGVAATTVSPAEAAAAAEDCQLTAADLSRLLGEDDNRIPDGWDLDIDFADPFSCSISA</sequence>
<feature type="region of interest" description="Disordered" evidence="1">
    <location>
        <begin position="166"/>
        <end position="187"/>
    </location>
</feature>
<dbReference type="EMBL" id="LSYV01000905">
    <property type="protein sequence ID" value="KXZ41043.1"/>
    <property type="molecule type" value="Genomic_DNA"/>
</dbReference>
<feature type="compositionally biased region" description="Low complexity" evidence="1">
    <location>
        <begin position="107"/>
        <end position="137"/>
    </location>
</feature>
<feature type="compositionally biased region" description="Low complexity" evidence="1">
    <location>
        <begin position="252"/>
        <end position="273"/>
    </location>
</feature>
<organism evidence="2 3">
    <name type="scientific">Gonium pectorale</name>
    <name type="common">Green alga</name>
    <dbReference type="NCBI Taxonomy" id="33097"/>
    <lineage>
        <taxon>Eukaryota</taxon>
        <taxon>Viridiplantae</taxon>
        <taxon>Chlorophyta</taxon>
        <taxon>core chlorophytes</taxon>
        <taxon>Chlorophyceae</taxon>
        <taxon>CS clade</taxon>
        <taxon>Chlamydomonadales</taxon>
        <taxon>Volvocaceae</taxon>
        <taxon>Gonium</taxon>
    </lineage>
</organism>
<evidence type="ECO:0000256" key="1">
    <source>
        <dbReference type="SAM" id="MobiDB-lite"/>
    </source>
</evidence>
<dbReference type="AlphaFoldDB" id="A0A150FTU8"/>
<dbReference type="Proteomes" id="UP000075714">
    <property type="component" value="Unassembled WGS sequence"/>
</dbReference>
<feature type="region of interest" description="Disordered" evidence="1">
    <location>
        <begin position="223"/>
        <end position="282"/>
    </location>
</feature>
<gene>
    <name evidence="2" type="ORF">GPECTOR_909g167</name>
</gene>
<accession>A0A150FTU8</accession>
<name>A0A150FTU8_GONPE</name>
<dbReference type="OrthoDB" id="547917at2759"/>
<comment type="caution">
    <text evidence="2">The sequence shown here is derived from an EMBL/GenBank/DDBJ whole genome shotgun (WGS) entry which is preliminary data.</text>
</comment>
<evidence type="ECO:0000313" key="2">
    <source>
        <dbReference type="EMBL" id="KXZ41043.1"/>
    </source>
</evidence>
<keyword evidence="3" id="KW-1185">Reference proteome</keyword>
<feature type="region of interest" description="Disordered" evidence="1">
    <location>
        <begin position="74"/>
        <end position="137"/>
    </location>
</feature>
<feature type="compositionally biased region" description="Polar residues" evidence="1">
    <location>
        <begin position="168"/>
        <end position="187"/>
    </location>
</feature>